<proteinExistence type="predicted"/>
<dbReference type="GO" id="GO:0005990">
    <property type="term" value="P:lactose catabolic process"/>
    <property type="evidence" value="ECO:0007669"/>
    <property type="project" value="TreeGrafter"/>
</dbReference>
<dbReference type="SUPFAM" id="SSF74650">
    <property type="entry name" value="Galactose mutarotase-like"/>
    <property type="match status" value="1"/>
</dbReference>
<keyword evidence="4" id="KW-0326">Glycosidase</keyword>
<evidence type="ECO:0000256" key="1">
    <source>
        <dbReference type="ARBA" id="ARBA00001412"/>
    </source>
</evidence>
<dbReference type="InterPro" id="IPR011013">
    <property type="entry name" value="Gal_mutarotase_sf_dom"/>
</dbReference>
<dbReference type="Pfam" id="PF02929">
    <property type="entry name" value="Bgal_small_N"/>
    <property type="match status" value="1"/>
</dbReference>
<evidence type="ECO:0000259" key="5">
    <source>
        <dbReference type="SMART" id="SM01038"/>
    </source>
</evidence>
<organism evidence="6 7">
    <name type="scientific">Secundilactobacillus collinoides</name>
    <name type="common">Lactobacillus collinoides</name>
    <dbReference type="NCBI Taxonomy" id="33960"/>
    <lineage>
        <taxon>Bacteria</taxon>
        <taxon>Bacillati</taxon>
        <taxon>Bacillota</taxon>
        <taxon>Bacilli</taxon>
        <taxon>Lactobacillales</taxon>
        <taxon>Lactobacillaceae</taxon>
        <taxon>Secundilactobacillus</taxon>
    </lineage>
</organism>
<dbReference type="InterPro" id="IPR014718">
    <property type="entry name" value="GH-type_carb-bd"/>
</dbReference>
<accession>A0A161V6S7</accession>
<evidence type="ECO:0000313" key="6">
    <source>
        <dbReference type="EMBL" id="KZL41759.1"/>
    </source>
</evidence>
<dbReference type="GO" id="GO:0004565">
    <property type="term" value="F:beta-galactosidase activity"/>
    <property type="evidence" value="ECO:0007669"/>
    <property type="project" value="UniProtKB-EC"/>
</dbReference>
<comment type="catalytic activity">
    <reaction evidence="1">
        <text>Hydrolysis of terminal non-reducing beta-D-galactose residues in beta-D-galactosides.</text>
        <dbReference type="EC" id="3.2.1.23"/>
    </reaction>
</comment>
<evidence type="ECO:0000256" key="4">
    <source>
        <dbReference type="ARBA" id="ARBA00023295"/>
    </source>
</evidence>
<comment type="caution">
    <text evidence="6">The sequence shown here is derived from an EMBL/GenBank/DDBJ whole genome shotgun (WGS) entry which is preliminary data.</text>
</comment>
<evidence type="ECO:0000256" key="3">
    <source>
        <dbReference type="ARBA" id="ARBA00022801"/>
    </source>
</evidence>
<sequence length="321" mass="35299">MANTSTKVKVIFGDASLGLRGTNFGYIFSYDRGGLESLVQNGKEWCYRIPRPAFWRATTDNDRGNQFYVKSAQWLGADLFSQCVKIEVFIDGQSVGFPISPENNKYSNQEYATKAAVEYTYETATTPATTVTVRYTVDGTGSIQVAARYNGAKGLPQLPVFGLRFTMPTAATGFDYDGLSGETYPDRMAGGVPGTYHVDGLPVAPFMVPQECGMHMATKSVTVNRDLTLNNADQSRDTFRLTFKQTDKPFAFTCLPYTPEELENATHIEELPLKRRTIFTVYGASRGVGGIDSWGADVEEKYHVSAEDDIAFGFTISGPEG</sequence>
<name>A0A161V6S7_SECCO</name>
<dbReference type="GO" id="GO:0030246">
    <property type="term" value="F:carbohydrate binding"/>
    <property type="evidence" value="ECO:0007669"/>
    <property type="project" value="InterPro"/>
</dbReference>
<evidence type="ECO:0000313" key="7">
    <source>
        <dbReference type="Proteomes" id="UP000076480"/>
    </source>
</evidence>
<dbReference type="EC" id="3.2.1.23" evidence="2"/>
<keyword evidence="7" id="KW-1185">Reference proteome</keyword>
<dbReference type="RefSeq" id="WP_054760625.1">
    <property type="nucleotide sequence ID" value="NZ_JYDC01000033.1"/>
</dbReference>
<reference evidence="6 7" key="1">
    <citation type="submission" date="2015-02" db="EMBL/GenBank/DDBJ databases">
        <title>Draft genome sequence of Lactobacillus collinoides CUPV2371 isolated from a natural cider, the first genome sequence of a strain of this species.</title>
        <authorList>
            <person name="Puertas A.I."/>
            <person name="Spano G."/>
            <person name="Capozzi V."/>
            <person name="Lamontanara A."/>
            <person name="Orru L."/>
            <person name="Duenas M.T."/>
        </authorList>
    </citation>
    <scope>NUCLEOTIDE SEQUENCE [LARGE SCALE GENOMIC DNA]</scope>
    <source>
        <strain evidence="6 7">237</strain>
    </source>
</reference>
<dbReference type="InterPro" id="IPR050347">
    <property type="entry name" value="Bact_Beta-galactosidase"/>
</dbReference>
<gene>
    <name evidence="6" type="ORF">TY91_05440</name>
</gene>
<dbReference type="OrthoDB" id="1934936at2"/>
<dbReference type="AlphaFoldDB" id="A0A161V6S7"/>
<dbReference type="PATRIC" id="fig|33960.6.peg.1630"/>
<dbReference type="EMBL" id="JYDC01000033">
    <property type="protein sequence ID" value="KZL41759.1"/>
    <property type="molecule type" value="Genomic_DNA"/>
</dbReference>
<dbReference type="Proteomes" id="UP000076480">
    <property type="component" value="Unassembled WGS sequence"/>
</dbReference>
<dbReference type="PANTHER" id="PTHR46323">
    <property type="entry name" value="BETA-GALACTOSIDASE"/>
    <property type="match status" value="1"/>
</dbReference>
<dbReference type="PANTHER" id="PTHR46323:SF2">
    <property type="entry name" value="BETA-GALACTOSIDASE"/>
    <property type="match status" value="1"/>
</dbReference>
<dbReference type="Gene3D" id="2.70.98.10">
    <property type="match status" value="1"/>
</dbReference>
<feature type="domain" description="Beta galactosidase small chain/" evidence="5">
    <location>
        <begin position="18"/>
        <end position="317"/>
    </location>
</feature>
<dbReference type="SMART" id="SM01038">
    <property type="entry name" value="Bgal_small_N"/>
    <property type="match status" value="1"/>
</dbReference>
<protein>
    <recommendedName>
        <fullName evidence="2">beta-galactosidase</fullName>
        <ecNumber evidence="2">3.2.1.23</ecNumber>
    </recommendedName>
</protein>
<dbReference type="InterPro" id="IPR004199">
    <property type="entry name" value="B-gal_small/dom_5"/>
</dbReference>
<evidence type="ECO:0000256" key="2">
    <source>
        <dbReference type="ARBA" id="ARBA00012756"/>
    </source>
</evidence>
<keyword evidence="3" id="KW-0378">Hydrolase</keyword>
<dbReference type="GO" id="GO:0009341">
    <property type="term" value="C:beta-galactosidase complex"/>
    <property type="evidence" value="ECO:0007669"/>
    <property type="project" value="InterPro"/>
</dbReference>